<evidence type="ECO:0000256" key="1">
    <source>
        <dbReference type="ARBA" id="ARBA00008876"/>
    </source>
</evidence>
<evidence type="ECO:0000256" key="2">
    <source>
        <dbReference type="ARBA" id="ARBA00023239"/>
    </source>
</evidence>
<keyword evidence="2" id="KW-0456">Lyase</keyword>
<dbReference type="PANTHER" id="PTHR43351:SF2">
    <property type="entry name" value="L(+)-TARTRATE DEHYDRATASE SUBUNIT BETA-RELATED"/>
    <property type="match status" value="1"/>
</dbReference>
<proteinExistence type="inferred from homology"/>
<dbReference type="EMBL" id="DTFF01000010">
    <property type="protein sequence ID" value="HGI86946.1"/>
    <property type="molecule type" value="Genomic_DNA"/>
</dbReference>
<dbReference type="AlphaFoldDB" id="A0A7C4FFD5"/>
<organism evidence="4">
    <name type="scientific">Ignisphaera aggregans</name>
    <dbReference type="NCBI Taxonomy" id="334771"/>
    <lineage>
        <taxon>Archaea</taxon>
        <taxon>Thermoproteota</taxon>
        <taxon>Thermoprotei</taxon>
        <taxon>Desulfurococcales</taxon>
        <taxon>Desulfurococcaceae</taxon>
        <taxon>Ignisphaera</taxon>
    </lineage>
</organism>
<comment type="caution">
    <text evidence="4">The sequence shown here is derived from an EMBL/GenBank/DDBJ whole genome shotgun (WGS) entry which is preliminary data.</text>
</comment>
<accession>A0A7C4FFD5</accession>
<dbReference type="InterPro" id="IPR004647">
    <property type="entry name" value="Fe-S_hydro-lyase_TtdB-typ_cat"/>
</dbReference>
<dbReference type="Pfam" id="PF05683">
    <property type="entry name" value="Fumerase_C"/>
    <property type="match status" value="1"/>
</dbReference>
<name>A0A7C4FFD5_9CREN</name>
<comment type="similarity">
    <text evidence="1">Belongs to the class-I fumarase family.</text>
</comment>
<reference evidence="4" key="1">
    <citation type="journal article" date="2020" name="mSystems">
        <title>Genome- and Community-Level Interaction Insights into Carbon Utilization and Element Cycling Functions of Hydrothermarchaeota in Hydrothermal Sediment.</title>
        <authorList>
            <person name="Zhou Z."/>
            <person name="Liu Y."/>
            <person name="Xu W."/>
            <person name="Pan J."/>
            <person name="Luo Z.H."/>
            <person name="Li M."/>
        </authorList>
    </citation>
    <scope>NUCLEOTIDE SEQUENCE [LARGE SCALE GENOMIC DNA]</scope>
    <source>
        <strain evidence="4">SpSt-732</strain>
    </source>
</reference>
<dbReference type="GO" id="GO:0016836">
    <property type="term" value="F:hydro-lyase activity"/>
    <property type="evidence" value="ECO:0007669"/>
    <property type="project" value="InterPro"/>
</dbReference>
<gene>
    <name evidence="4" type="ORF">ENV14_00895</name>
</gene>
<dbReference type="NCBIfam" id="TIGR00723">
    <property type="entry name" value="ttdB_fumA_fumB"/>
    <property type="match status" value="1"/>
</dbReference>
<feature type="domain" description="Fe-S hydro-lyase tartrate dehydratase beta-type catalytic" evidence="3">
    <location>
        <begin position="6"/>
        <end position="180"/>
    </location>
</feature>
<evidence type="ECO:0000259" key="3">
    <source>
        <dbReference type="Pfam" id="PF05683"/>
    </source>
</evidence>
<dbReference type="Gene3D" id="3.20.130.10">
    <property type="entry name" value="Fe-S hydro-lyase, tartrate dehydratase beta-type, catalytic domain"/>
    <property type="match status" value="1"/>
</dbReference>
<dbReference type="InterPro" id="IPR036660">
    <property type="entry name" value="Fe-S_hydroAse_TtdB_cat_sf"/>
</dbReference>
<sequence length="197" mass="21373">MAVHSLATPIPEEAVRRLRVGDTIFISGVIYTARDAAHKRIAEHLERGLQLPFNLRNGVVYHCGPIAVKRNSEWVVVSAGPTTSMRMEPYEHIVIERLGARVVVGKGGMSVRTAEACKRFGAVYAIFAGGAGVLAAQAVKRVVDVHWLDLGVPEAVWVLEVENFGPLTIAIDATGRNLIEEVLSSATKRKLGLLSKK</sequence>
<protein>
    <submittedName>
        <fullName evidence="4">Fumarate hydratase</fullName>
    </submittedName>
</protein>
<evidence type="ECO:0000313" key="4">
    <source>
        <dbReference type="EMBL" id="HGI86946.1"/>
    </source>
</evidence>
<dbReference type="SUPFAM" id="SSF117457">
    <property type="entry name" value="FumA C-terminal domain-like"/>
    <property type="match status" value="1"/>
</dbReference>
<dbReference type="PANTHER" id="PTHR43351">
    <property type="entry name" value="L(+)-TARTRATE DEHYDRATASE SUBUNIT BETA"/>
    <property type="match status" value="1"/>
</dbReference>